<dbReference type="InterPro" id="IPR009014">
    <property type="entry name" value="Transketo_C/PFOR_II"/>
</dbReference>
<dbReference type="GO" id="GO:0016491">
    <property type="term" value="F:oxidoreductase activity"/>
    <property type="evidence" value="ECO:0007669"/>
    <property type="project" value="UniProtKB-KW"/>
</dbReference>
<evidence type="ECO:0000259" key="4">
    <source>
        <dbReference type="SMART" id="SM00861"/>
    </source>
</evidence>
<dbReference type="SMART" id="SM00861">
    <property type="entry name" value="Transket_pyr"/>
    <property type="match status" value="1"/>
</dbReference>
<dbReference type="PANTHER" id="PTHR43257:SF2">
    <property type="entry name" value="PYRUVATE DEHYDROGENASE E1 COMPONENT SUBUNIT BETA"/>
    <property type="match status" value="1"/>
</dbReference>
<dbReference type="NCBIfam" id="NF006667">
    <property type="entry name" value="PRK09212.1"/>
    <property type="match status" value="1"/>
</dbReference>
<dbReference type="Pfam" id="PF02780">
    <property type="entry name" value="Transketolase_C"/>
    <property type="match status" value="1"/>
</dbReference>
<dbReference type="EMBL" id="OCPC01000001">
    <property type="protein sequence ID" value="SOE16557.1"/>
    <property type="molecule type" value="Genomic_DNA"/>
</dbReference>
<evidence type="ECO:0000256" key="1">
    <source>
        <dbReference type="ARBA" id="ARBA00001964"/>
    </source>
</evidence>
<comment type="cofactor">
    <cofactor evidence="1">
        <name>thiamine diphosphate</name>
        <dbReference type="ChEBI" id="CHEBI:58937"/>
    </cofactor>
</comment>
<protein>
    <submittedName>
        <fullName evidence="5">Pyruvate dehydrogenase E1 component beta subunit</fullName>
    </submittedName>
</protein>
<evidence type="ECO:0000256" key="2">
    <source>
        <dbReference type="ARBA" id="ARBA00023002"/>
    </source>
</evidence>
<name>A0A286I989_9HYPH</name>
<dbReference type="InterPro" id="IPR029061">
    <property type="entry name" value="THDP-binding"/>
</dbReference>
<dbReference type="SUPFAM" id="SSF52922">
    <property type="entry name" value="TK C-terminal domain-like"/>
    <property type="match status" value="1"/>
</dbReference>
<dbReference type="OrthoDB" id="9780894at2"/>
<dbReference type="PANTHER" id="PTHR43257">
    <property type="entry name" value="PYRUVATE DEHYDROGENASE E1 COMPONENT BETA SUBUNIT"/>
    <property type="match status" value="1"/>
</dbReference>
<evidence type="ECO:0000256" key="3">
    <source>
        <dbReference type="ARBA" id="ARBA00023052"/>
    </source>
</evidence>
<dbReference type="Pfam" id="PF02779">
    <property type="entry name" value="Transket_pyr"/>
    <property type="match status" value="1"/>
</dbReference>
<dbReference type="InterPro" id="IPR005475">
    <property type="entry name" value="Transketolase-like_Pyr-bd"/>
</dbReference>
<sequence length="325" mass="35047">MIETTYRGALRQALTDAMQENEAVVIMGEEVGRYGGAYGVTKGLIDEFGEDRVIDTPISEAAIVGAAVGAAMAGLRPVAELMYVDFIGMTMDQLANQAAKIRYMFGGQIGVPMILRTQGGTGRSAGAQHSQSLEAYVMHTPGLRLAMPATVEDAYHLLRQAMKQPDPVVFIEHKGLYTMKGELDTSAEPAAWGKARVMREGSDVVIVSYSRQLHHALAAADTLEKENGIQAAVVDLRTLNPIDFATIRPLVEQAGRAMVVSEGVMTAGVAAELAARITEECFDYLEDPVVRVAGEDIPISVSPLLEKHSVPTPEFITEVARMMLK</sequence>
<dbReference type="RefSeq" id="WP_097106592.1">
    <property type="nucleotide sequence ID" value="NZ_OCPC01000001.1"/>
</dbReference>
<accession>A0A286I989</accession>
<keyword evidence="5" id="KW-0670">Pyruvate</keyword>
<dbReference type="Proteomes" id="UP000219465">
    <property type="component" value="Unassembled WGS sequence"/>
</dbReference>
<dbReference type="FunFam" id="3.40.50.920:FF:000001">
    <property type="entry name" value="Pyruvate dehydrogenase E1 beta subunit"/>
    <property type="match status" value="1"/>
</dbReference>
<dbReference type="InterPro" id="IPR033248">
    <property type="entry name" value="Transketolase_C"/>
</dbReference>
<dbReference type="CDD" id="cd07036">
    <property type="entry name" value="TPP_PYR_E1-PDHc-beta_like"/>
    <property type="match status" value="1"/>
</dbReference>
<feature type="domain" description="Transketolase-like pyrimidine-binding" evidence="4">
    <location>
        <begin position="4"/>
        <end position="179"/>
    </location>
</feature>
<proteinExistence type="predicted"/>
<reference evidence="6" key="1">
    <citation type="submission" date="2017-08" db="EMBL/GenBank/DDBJ databases">
        <authorList>
            <person name="Varghese N."/>
            <person name="Submissions S."/>
        </authorList>
    </citation>
    <scope>NUCLEOTIDE SEQUENCE [LARGE SCALE GENOMIC DNA]</scope>
    <source>
        <strain evidence="6">KCTC 23107</strain>
    </source>
</reference>
<dbReference type="AlphaFoldDB" id="A0A286I989"/>
<dbReference type="Gene3D" id="3.40.50.970">
    <property type="match status" value="1"/>
</dbReference>
<dbReference type="Gene3D" id="3.40.50.920">
    <property type="match status" value="1"/>
</dbReference>
<dbReference type="SUPFAM" id="SSF52518">
    <property type="entry name" value="Thiamin diphosphate-binding fold (THDP-binding)"/>
    <property type="match status" value="1"/>
</dbReference>
<keyword evidence="2" id="KW-0560">Oxidoreductase</keyword>
<evidence type="ECO:0000313" key="6">
    <source>
        <dbReference type="Proteomes" id="UP000219465"/>
    </source>
</evidence>
<evidence type="ECO:0000313" key="5">
    <source>
        <dbReference type="EMBL" id="SOE16557.1"/>
    </source>
</evidence>
<organism evidence="5 6">
    <name type="scientific">Hoeflea halophila</name>
    <dbReference type="NCBI Taxonomy" id="714899"/>
    <lineage>
        <taxon>Bacteria</taxon>
        <taxon>Pseudomonadati</taxon>
        <taxon>Pseudomonadota</taxon>
        <taxon>Alphaproteobacteria</taxon>
        <taxon>Hyphomicrobiales</taxon>
        <taxon>Rhizobiaceae</taxon>
        <taxon>Hoeflea</taxon>
    </lineage>
</organism>
<dbReference type="FunFam" id="3.40.50.970:FF:000001">
    <property type="entry name" value="Pyruvate dehydrogenase E1 beta subunit"/>
    <property type="match status" value="1"/>
</dbReference>
<keyword evidence="6" id="KW-1185">Reference proteome</keyword>
<gene>
    <name evidence="5" type="ORF">SAMN05877838_1429</name>
</gene>
<keyword evidence="3" id="KW-0786">Thiamine pyrophosphate</keyword>